<reference evidence="2" key="1">
    <citation type="submission" date="2023-11" db="EMBL/GenBank/DDBJ databases">
        <title>Genome assemblies of two species of porcelain crab, Petrolisthes cinctipes and Petrolisthes manimaculis (Anomura: Porcellanidae).</title>
        <authorList>
            <person name="Angst P."/>
        </authorList>
    </citation>
    <scope>NUCLEOTIDE SEQUENCE</scope>
    <source>
        <strain evidence="2">PB745_02</strain>
        <tissue evidence="2">Gill</tissue>
    </source>
</reference>
<evidence type="ECO:0000256" key="1">
    <source>
        <dbReference type="SAM" id="MobiDB-lite"/>
    </source>
</evidence>
<evidence type="ECO:0000313" key="2">
    <source>
        <dbReference type="EMBL" id="KAK4316353.1"/>
    </source>
</evidence>
<comment type="caution">
    <text evidence="2">The sequence shown here is derived from an EMBL/GenBank/DDBJ whole genome shotgun (WGS) entry which is preliminary data.</text>
</comment>
<evidence type="ECO:0000313" key="3">
    <source>
        <dbReference type="Proteomes" id="UP001292094"/>
    </source>
</evidence>
<proteinExistence type="predicted"/>
<protein>
    <submittedName>
        <fullName evidence="2">Uncharacterized protein</fullName>
    </submittedName>
</protein>
<accession>A0AAE1UA82</accession>
<sequence length="115" mass="12761">MDVLDTNDPNVERAGLTYRRVMQVVGCYKELLSEKRRDAHQTTLHAYFSSKTSDSDESQPSTSRQQTLLPPFTSDSDESQPSTSRQHLPPINSPTPPPPDSEEEDDPSPPPPPTA</sequence>
<organism evidence="2 3">
    <name type="scientific">Petrolisthes manimaculis</name>
    <dbReference type="NCBI Taxonomy" id="1843537"/>
    <lineage>
        <taxon>Eukaryota</taxon>
        <taxon>Metazoa</taxon>
        <taxon>Ecdysozoa</taxon>
        <taxon>Arthropoda</taxon>
        <taxon>Crustacea</taxon>
        <taxon>Multicrustacea</taxon>
        <taxon>Malacostraca</taxon>
        <taxon>Eumalacostraca</taxon>
        <taxon>Eucarida</taxon>
        <taxon>Decapoda</taxon>
        <taxon>Pleocyemata</taxon>
        <taxon>Anomura</taxon>
        <taxon>Galatheoidea</taxon>
        <taxon>Porcellanidae</taxon>
        <taxon>Petrolisthes</taxon>
    </lineage>
</organism>
<gene>
    <name evidence="2" type="ORF">Pmani_012482</name>
</gene>
<dbReference type="Proteomes" id="UP001292094">
    <property type="component" value="Unassembled WGS sequence"/>
</dbReference>
<name>A0AAE1UA82_9EUCA</name>
<feature type="region of interest" description="Disordered" evidence="1">
    <location>
        <begin position="48"/>
        <end position="115"/>
    </location>
</feature>
<keyword evidence="3" id="KW-1185">Reference proteome</keyword>
<dbReference type="AlphaFoldDB" id="A0AAE1UA82"/>
<feature type="compositionally biased region" description="Polar residues" evidence="1">
    <location>
        <begin position="48"/>
        <end position="68"/>
    </location>
</feature>
<dbReference type="EMBL" id="JAWZYT010001027">
    <property type="protein sequence ID" value="KAK4316353.1"/>
    <property type="molecule type" value="Genomic_DNA"/>
</dbReference>